<dbReference type="EMBL" id="OZ020101">
    <property type="protein sequence ID" value="CAK9274581.1"/>
    <property type="molecule type" value="Genomic_DNA"/>
</dbReference>
<name>A0ABP0X647_9BRYO</name>
<evidence type="ECO:0000313" key="3">
    <source>
        <dbReference type="Proteomes" id="UP001497444"/>
    </source>
</evidence>
<keyword evidence="3" id="KW-1185">Reference proteome</keyword>
<reference evidence="2" key="1">
    <citation type="submission" date="2024-02" db="EMBL/GenBank/DDBJ databases">
        <authorList>
            <consortium name="ELIXIR-Norway"/>
            <consortium name="Elixir Norway"/>
        </authorList>
    </citation>
    <scope>NUCLEOTIDE SEQUENCE</scope>
</reference>
<keyword evidence="1" id="KW-1133">Transmembrane helix</keyword>
<gene>
    <name evidence="2" type="ORF">CSSPJE1EN1_LOCUS20059</name>
</gene>
<protein>
    <submittedName>
        <fullName evidence="2">Uncharacterized protein</fullName>
    </submittedName>
</protein>
<proteinExistence type="predicted"/>
<evidence type="ECO:0000256" key="1">
    <source>
        <dbReference type="SAM" id="Phobius"/>
    </source>
</evidence>
<sequence length="143" mass="16115">MNVRKKKVAKRLLRSCTRPAPASSDHESGDVHPWNIGTRAGSNGVCFLGRVRNRGLRPRVQEHPVIVSKANPISTSLVSLLRVCAALELIFSRLLLLFKAQLGSSQAVVNARNYALRLLMIVTLLLLRIVFFPLFWRLFWSIL</sequence>
<keyword evidence="1" id="KW-0472">Membrane</keyword>
<accession>A0ABP0X647</accession>
<feature type="transmembrane region" description="Helical" evidence="1">
    <location>
        <begin position="118"/>
        <end position="140"/>
    </location>
</feature>
<keyword evidence="1" id="KW-0812">Transmembrane</keyword>
<dbReference type="Proteomes" id="UP001497444">
    <property type="component" value="Chromosome 6"/>
</dbReference>
<evidence type="ECO:0000313" key="2">
    <source>
        <dbReference type="EMBL" id="CAK9274581.1"/>
    </source>
</evidence>
<organism evidence="2 3">
    <name type="scientific">Sphagnum jensenii</name>
    <dbReference type="NCBI Taxonomy" id="128206"/>
    <lineage>
        <taxon>Eukaryota</taxon>
        <taxon>Viridiplantae</taxon>
        <taxon>Streptophyta</taxon>
        <taxon>Embryophyta</taxon>
        <taxon>Bryophyta</taxon>
        <taxon>Sphagnophytina</taxon>
        <taxon>Sphagnopsida</taxon>
        <taxon>Sphagnales</taxon>
        <taxon>Sphagnaceae</taxon>
        <taxon>Sphagnum</taxon>
    </lineage>
</organism>